<evidence type="ECO:0000259" key="2">
    <source>
        <dbReference type="PROSITE" id="PS50942"/>
    </source>
</evidence>
<dbReference type="GO" id="GO:0048268">
    <property type="term" value="P:clathrin coat assembly"/>
    <property type="evidence" value="ECO:0007669"/>
    <property type="project" value="InterPro"/>
</dbReference>
<dbReference type="SUPFAM" id="SSF89009">
    <property type="entry name" value="GAT-like domain"/>
    <property type="match status" value="1"/>
</dbReference>
<dbReference type="GO" id="GO:0000149">
    <property type="term" value="F:SNARE binding"/>
    <property type="evidence" value="ECO:0007669"/>
    <property type="project" value="TreeGrafter"/>
</dbReference>
<evidence type="ECO:0000313" key="4">
    <source>
        <dbReference type="Proteomes" id="UP000245699"/>
    </source>
</evidence>
<evidence type="ECO:0000313" key="3">
    <source>
        <dbReference type="EMBL" id="PVU99950.1"/>
    </source>
</evidence>
<dbReference type="GO" id="GO:0005905">
    <property type="term" value="C:clathrin-coated pit"/>
    <property type="evidence" value="ECO:0007669"/>
    <property type="project" value="TreeGrafter"/>
</dbReference>
<dbReference type="GO" id="GO:0006900">
    <property type="term" value="P:vesicle budding from membrane"/>
    <property type="evidence" value="ECO:0007669"/>
    <property type="project" value="TreeGrafter"/>
</dbReference>
<proteinExistence type="predicted"/>
<feature type="compositionally biased region" description="Polar residues" evidence="1">
    <location>
        <begin position="315"/>
        <end position="328"/>
    </location>
</feature>
<protein>
    <recommendedName>
        <fullName evidence="2">ENTH domain-containing protein</fullName>
    </recommendedName>
</protein>
<feature type="domain" description="ENTH" evidence="2">
    <location>
        <begin position="1"/>
        <end position="124"/>
    </location>
</feature>
<feature type="region of interest" description="Disordered" evidence="1">
    <location>
        <begin position="313"/>
        <end position="337"/>
    </location>
</feature>
<name>A0A2T9Z5T2_9FUNG</name>
<keyword evidence="4" id="KW-1185">Reference proteome</keyword>
<feature type="region of interest" description="Disordered" evidence="1">
    <location>
        <begin position="398"/>
        <end position="419"/>
    </location>
</feature>
<dbReference type="GO" id="GO:0005545">
    <property type="term" value="F:1-phosphatidylinositol binding"/>
    <property type="evidence" value="ECO:0007669"/>
    <property type="project" value="InterPro"/>
</dbReference>
<dbReference type="InterPro" id="IPR013809">
    <property type="entry name" value="ENTH"/>
</dbReference>
<dbReference type="PANTHER" id="PTHR22951">
    <property type="entry name" value="CLATHRIN ASSEMBLY PROTEIN"/>
    <property type="match status" value="1"/>
</dbReference>
<dbReference type="Gene3D" id="1.25.40.90">
    <property type="match status" value="1"/>
</dbReference>
<dbReference type="PANTHER" id="PTHR22951:SF5">
    <property type="entry name" value="PHOSPHATIDYLINOSITOL-BINDING CLATHRIN ASSEMBLY PROTEIN LAP"/>
    <property type="match status" value="1"/>
</dbReference>
<dbReference type="PROSITE" id="PS50942">
    <property type="entry name" value="ENTH"/>
    <property type="match status" value="1"/>
</dbReference>
<dbReference type="GO" id="GO:0005546">
    <property type="term" value="F:phosphatidylinositol-4,5-bisphosphate binding"/>
    <property type="evidence" value="ECO:0007669"/>
    <property type="project" value="TreeGrafter"/>
</dbReference>
<evidence type="ECO:0000256" key="1">
    <source>
        <dbReference type="SAM" id="MobiDB-lite"/>
    </source>
</evidence>
<dbReference type="InterPro" id="IPR045192">
    <property type="entry name" value="AP180-like"/>
</dbReference>
<comment type="caution">
    <text evidence="3">The sequence shown here is derived from an EMBL/GenBank/DDBJ whole genome shotgun (WGS) entry which is preliminary data.</text>
</comment>
<dbReference type="Gene3D" id="1.20.58.150">
    <property type="entry name" value="ANTH domain"/>
    <property type="match status" value="1"/>
</dbReference>
<dbReference type="OrthoDB" id="44015at2759"/>
<dbReference type="InterPro" id="IPR014712">
    <property type="entry name" value="ANTH_dom_sf"/>
</dbReference>
<dbReference type="SUPFAM" id="SSF48464">
    <property type="entry name" value="ENTH/VHS domain"/>
    <property type="match status" value="1"/>
</dbReference>
<accession>A0A2T9Z5T2</accession>
<dbReference type="EMBL" id="MBFT01000011">
    <property type="protein sequence ID" value="PVU99950.1"/>
    <property type="molecule type" value="Genomic_DNA"/>
</dbReference>
<dbReference type="InterPro" id="IPR008942">
    <property type="entry name" value="ENTH_VHS"/>
</dbReference>
<reference evidence="3 4" key="1">
    <citation type="journal article" date="2018" name="MBio">
        <title>Comparative Genomics Reveals the Core Gene Toolbox for the Fungus-Insect Symbiosis.</title>
        <authorList>
            <person name="Wang Y."/>
            <person name="Stata M."/>
            <person name="Wang W."/>
            <person name="Stajich J.E."/>
            <person name="White M.M."/>
            <person name="Moncalvo J.M."/>
        </authorList>
    </citation>
    <scope>NUCLEOTIDE SEQUENCE [LARGE SCALE GENOMIC DNA]</scope>
    <source>
        <strain evidence="3 4">AUS-77-4</strain>
    </source>
</reference>
<dbReference type="GO" id="GO:0072583">
    <property type="term" value="P:clathrin-dependent endocytosis"/>
    <property type="evidence" value="ECO:0007669"/>
    <property type="project" value="InterPro"/>
</dbReference>
<dbReference type="GO" id="GO:0030136">
    <property type="term" value="C:clathrin-coated vesicle"/>
    <property type="evidence" value="ECO:0007669"/>
    <property type="project" value="InterPro"/>
</dbReference>
<dbReference type="GO" id="GO:0032050">
    <property type="term" value="F:clathrin heavy chain binding"/>
    <property type="evidence" value="ECO:0007669"/>
    <property type="project" value="TreeGrafter"/>
</dbReference>
<dbReference type="SMART" id="SM00273">
    <property type="entry name" value="ENTH"/>
    <property type="match status" value="1"/>
</dbReference>
<organism evidence="3 4">
    <name type="scientific">Furculomyces boomerangus</name>
    <dbReference type="NCBI Taxonomy" id="61424"/>
    <lineage>
        <taxon>Eukaryota</taxon>
        <taxon>Fungi</taxon>
        <taxon>Fungi incertae sedis</taxon>
        <taxon>Zoopagomycota</taxon>
        <taxon>Kickxellomycotina</taxon>
        <taxon>Harpellomycetes</taxon>
        <taxon>Harpellales</taxon>
        <taxon>Harpellaceae</taxon>
        <taxon>Furculomyces</taxon>
    </lineage>
</organism>
<dbReference type="Pfam" id="PF07651">
    <property type="entry name" value="ANTH"/>
    <property type="match status" value="1"/>
</dbReference>
<dbReference type="Proteomes" id="UP000245699">
    <property type="component" value="Unassembled WGS sequence"/>
</dbReference>
<gene>
    <name evidence="3" type="ORF">BB559_000265</name>
</gene>
<dbReference type="AlphaFoldDB" id="A0A2T9Z5T2"/>
<dbReference type="STRING" id="61424.A0A2T9Z5T2"/>
<sequence>MEKAVYKGTRKDVAHPKLKHVDTLIDMSFTGISVGSFFVQLTERFKTCNWVICMKGLVIVHILMHEGNGPVFYEYIASNPDIIDMARYRDRTGTKSMEQSRNLKMYSNYLRDKSFAFKATRIDYVHQKTPKGSQIYSKETTDTKFLLLEVTTVQKQLHSLLKCQFETDTLDNDCTFSMFRYCLRDMLKLFQVMNQGAIKSIKAFFEMNETDMQRTLDLYKRFIKITERTNEYLNVVKNFEPLLGFTIPELLHAPLTLVKTLEDHLTLSQKERETALKEIKEYRRKTINNLNTHKSQPKPRYDIPTLRVKPELLSTAKSTKQNTVSNTPKSKDLPPVRKEGDLIDFFSNIGEDINDTKNNNTQGTSATQSLGISTYQTNQTQLDQTLDLLQNRNSVYFPSQNEDIQSPNSPTPPSAPPNFGFTNTNNNIGNMTNMSTMNNTNPDPFAMFDPLKNNNAIISTTNSMNSLSFQNNGGVTDANSGLASNPFRQTMMQNNPMIQQQQNMFNSSINNVGVVPPPMVHANTTNPFASLNNPMVQNSGNNFIEINRVNTTLNTMTSGNDMFLLGSRQDSIDPHSMVRSNTNPFAFSSATTTAPNFGNTNQNNLVQPTTNNFGFGGNMANQQSGNINNTPSNPAMFGTTNGNMNTVAGVSQTRNQTGNANFANFDSFF</sequence>
<dbReference type="InterPro" id="IPR011417">
    <property type="entry name" value="ANTH_dom"/>
</dbReference>